<gene>
    <name evidence="1" type="ORF">SPELUC_LOCUS13822</name>
</gene>
<feature type="non-terminal residue" evidence="1">
    <location>
        <position position="227"/>
    </location>
</feature>
<protein>
    <submittedName>
        <fullName evidence="1">1129_t:CDS:1</fullName>
    </submittedName>
</protein>
<feature type="non-terminal residue" evidence="1">
    <location>
        <position position="1"/>
    </location>
</feature>
<reference evidence="1" key="1">
    <citation type="submission" date="2021-06" db="EMBL/GenBank/DDBJ databases">
        <authorList>
            <person name="Kallberg Y."/>
            <person name="Tangrot J."/>
            <person name="Rosling A."/>
        </authorList>
    </citation>
    <scope>NUCLEOTIDE SEQUENCE</scope>
    <source>
        <strain evidence="1">28 12/20/2015</strain>
    </source>
</reference>
<proteinExistence type="predicted"/>
<dbReference type="Proteomes" id="UP000789366">
    <property type="component" value="Unassembled WGS sequence"/>
</dbReference>
<organism evidence="1 2">
    <name type="scientific">Cetraspora pellucida</name>
    <dbReference type="NCBI Taxonomy" id="1433469"/>
    <lineage>
        <taxon>Eukaryota</taxon>
        <taxon>Fungi</taxon>
        <taxon>Fungi incertae sedis</taxon>
        <taxon>Mucoromycota</taxon>
        <taxon>Glomeromycotina</taxon>
        <taxon>Glomeromycetes</taxon>
        <taxon>Diversisporales</taxon>
        <taxon>Gigasporaceae</taxon>
        <taxon>Cetraspora</taxon>
    </lineage>
</organism>
<name>A0ACA9Q8X5_9GLOM</name>
<accession>A0ACA9Q8X5</accession>
<sequence>KYVIPEDSELSLSEVVCKPVGDPDFWSTIVELQLLLAPICNCLNQLQKDTSRLYDVLHTFGYLYEIMNKYSDYEFVLEMSQLRAKIKYLQHLEEIQKKAEKSFNFALPIYYSFEDNFNNNESTYKRDFDENNNIIETSVEWNKILNSWFSLVDDEELAYDEFNKFECNVTFDEENINAEFIACETQHLADNCNAKWLLENLFINNLPEPSYVLAAKKREEEKKKKET</sequence>
<dbReference type="EMBL" id="CAJVPW010038008">
    <property type="protein sequence ID" value="CAG8741242.1"/>
    <property type="molecule type" value="Genomic_DNA"/>
</dbReference>
<evidence type="ECO:0000313" key="2">
    <source>
        <dbReference type="Proteomes" id="UP000789366"/>
    </source>
</evidence>
<comment type="caution">
    <text evidence="1">The sequence shown here is derived from an EMBL/GenBank/DDBJ whole genome shotgun (WGS) entry which is preliminary data.</text>
</comment>
<keyword evidence="2" id="KW-1185">Reference proteome</keyword>
<evidence type="ECO:0000313" key="1">
    <source>
        <dbReference type="EMBL" id="CAG8741242.1"/>
    </source>
</evidence>